<dbReference type="SUPFAM" id="SSF52172">
    <property type="entry name" value="CheY-like"/>
    <property type="match status" value="1"/>
</dbReference>
<dbReference type="SMART" id="SM00091">
    <property type="entry name" value="PAS"/>
    <property type="match status" value="1"/>
</dbReference>
<evidence type="ECO:0000259" key="22">
    <source>
        <dbReference type="PROSITE" id="PS50894"/>
    </source>
</evidence>
<dbReference type="Gene3D" id="3.40.190.10">
    <property type="entry name" value="Periplasmic binding protein-like II"/>
    <property type="match status" value="4"/>
</dbReference>
<keyword evidence="9" id="KW-0732">Signal</keyword>
<dbReference type="Pfam" id="PF00512">
    <property type="entry name" value="HisKA"/>
    <property type="match status" value="1"/>
</dbReference>
<dbReference type="GO" id="GO:0005886">
    <property type="term" value="C:plasma membrane"/>
    <property type="evidence" value="ECO:0007669"/>
    <property type="project" value="UniProtKB-SubCell"/>
</dbReference>
<dbReference type="Pfam" id="PF08448">
    <property type="entry name" value="PAS_4"/>
    <property type="match status" value="1"/>
</dbReference>
<dbReference type="CDD" id="cd00082">
    <property type="entry name" value="HisKA"/>
    <property type="match status" value="1"/>
</dbReference>
<dbReference type="Pfam" id="PF02518">
    <property type="entry name" value="HATPase_c"/>
    <property type="match status" value="1"/>
</dbReference>
<dbReference type="SUPFAM" id="SSF55874">
    <property type="entry name" value="ATPase domain of HSP90 chaperone/DNA topoisomerase II/histidine kinase"/>
    <property type="match status" value="1"/>
</dbReference>
<dbReference type="InterPro" id="IPR008207">
    <property type="entry name" value="Sig_transdc_His_kin_Hpt_dom"/>
</dbReference>
<keyword evidence="15" id="KW-0472">Membrane</keyword>
<evidence type="ECO:0000259" key="18">
    <source>
        <dbReference type="PROSITE" id="PS50109"/>
    </source>
</evidence>
<feature type="modified residue" description="Phosphohistidine" evidence="16">
    <location>
        <position position="1153"/>
    </location>
</feature>
<dbReference type="CDD" id="cd13705">
    <property type="entry name" value="PBP2_BvgS_D1"/>
    <property type="match status" value="1"/>
</dbReference>
<dbReference type="GO" id="GO:0005524">
    <property type="term" value="F:ATP binding"/>
    <property type="evidence" value="ECO:0007669"/>
    <property type="project" value="UniProtKB-KW"/>
</dbReference>
<keyword evidence="14" id="KW-0902">Two-component regulatory system</keyword>
<dbReference type="FunFam" id="3.30.565.10:FF:000010">
    <property type="entry name" value="Sensor histidine kinase RcsC"/>
    <property type="match status" value="1"/>
</dbReference>
<evidence type="ECO:0000259" key="19">
    <source>
        <dbReference type="PROSITE" id="PS50110"/>
    </source>
</evidence>
<keyword evidence="7" id="KW-0808">Transferase</keyword>
<organism evidence="23 24">
    <name type="scientific">Pseudomonas chlororaphis</name>
    <dbReference type="NCBI Taxonomy" id="587753"/>
    <lineage>
        <taxon>Bacteria</taxon>
        <taxon>Pseudomonadati</taxon>
        <taxon>Pseudomonadota</taxon>
        <taxon>Gammaproteobacteria</taxon>
        <taxon>Pseudomonadales</taxon>
        <taxon>Pseudomonadaceae</taxon>
        <taxon>Pseudomonas</taxon>
    </lineage>
</organism>
<evidence type="ECO:0000256" key="9">
    <source>
        <dbReference type="ARBA" id="ARBA00022729"/>
    </source>
</evidence>
<evidence type="ECO:0000256" key="8">
    <source>
        <dbReference type="ARBA" id="ARBA00022692"/>
    </source>
</evidence>
<dbReference type="Proteomes" id="UP000268048">
    <property type="component" value="Chromosome"/>
</dbReference>
<dbReference type="EC" id="2.7.13.3" evidence="3"/>
<dbReference type="Pfam" id="PF00497">
    <property type="entry name" value="SBP_bac_3"/>
    <property type="match status" value="2"/>
</dbReference>
<dbReference type="CDD" id="cd13707">
    <property type="entry name" value="PBP2_BvgS_D2"/>
    <property type="match status" value="1"/>
</dbReference>
<dbReference type="InterPro" id="IPR035965">
    <property type="entry name" value="PAS-like_dom_sf"/>
</dbReference>
<keyword evidence="13" id="KW-1133">Transmembrane helix</keyword>
<accession>A0A3G7TMU6</accession>
<evidence type="ECO:0000256" key="4">
    <source>
        <dbReference type="ARBA" id="ARBA00022475"/>
    </source>
</evidence>
<dbReference type="SMART" id="SM00388">
    <property type="entry name" value="HisKA"/>
    <property type="match status" value="1"/>
</dbReference>
<dbReference type="Gene3D" id="1.20.120.160">
    <property type="entry name" value="HPT domain"/>
    <property type="match status" value="1"/>
</dbReference>
<feature type="modified residue" description="4-aspartylphosphate" evidence="17">
    <location>
        <position position="1022"/>
    </location>
</feature>
<feature type="domain" description="HPt" evidence="22">
    <location>
        <begin position="1114"/>
        <end position="1210"/>
    </location>
</feature>
<dbReference type="PROSITE" id="PS50110">
    <property type="entry name" value="RESPONSE_REGULATORY"/>
    <property type="match status" value="1"/>
</dbReference>
<dbReference type="SUPFAM" id="SSF47226">
    <property type="entry name" value="Histidine-containing phosphotransfer domain, HPT domain"/>
    <property type="match status" value="1"/>
</dbReference>
<dbReference type="InterPro" id="IPR000014">
    <property type="entry name" value="PAS"/>
</dbReference>
<dbReference type="Gene3D" id="3.40.50.2300">
    <property type="match status" value="1"/>
</dbReference>
<evidence type="ECO:0000313" key="23">
    <source>
        <dbReference type="EMBL" id="AZE48360.1"/>
    </source>
</evidence>
<dbReference type="RefSeq" id="WP_124320349.1">
    <property type="nucleotide sequence ID" value="NZ_CP027753.1"/>
</dbReference>
<proteinExistence type="predicted"/>
<dbReference type="GO" id="GO:0009927">
    <property type="term" value="F:histidine phosphotransfer kinase activity"/>
    <property type="evidence" value="ECO:0007669"/>
    <property type="project" value="TreeGrafter"/>
</dbReference>
<gene>
    <name evidence="23" type="ORF">C4K04_2688</name>
</gene>
<dbReference type="Pfam" id="PF01627">
    <property type="entry name" value="Hpt"/>
    <property type="match status" value="1"/>
</dbReference>
<dbReference type="InterPro" id="IPR011006">
    <property type="entry name" value="CheY-like_superfamily"/>
</dbReference>
<dbReference type="InterPro" id="IPR036890">
    <property type="entry name" value="HATPase_C_sf"/>
</dbReference>
<dbReference type="PROSITE" id="PS50109">
    <property type="entry name" value="HIS_KIN"/>
    <property type="match status" value="1"/>
</dbReference>
<evidence type="ECO:0000259" key="21">
    <source>
        <dbReference type="PROSITE" id="PS50113"/>
    </source>
</evidence>
<dbReference type="CDD" id="cd17546">
    <property type="entry name" value="REC_hyHK_CKI1_RcsC-like"/>
    <property type="match status" value="1"/>
</dbReference>
<dbReference type="PROSITE" id="PS50112">
    <property type="entry name" value="PAS"/>
    <property type="match status" value="1"/>
</dbReference>
<keyword evidence="11 23" id="KW-0418">Kinase</keyword>
<dbReference type="InterPro" id="IPR049871">
    <property type="entry name" value="BvgS-like_periplasmic2"/>
</dbReference>
<protein>
    <recommendedName>
        <fullName evidence="3">histidine kinase</fullName>
        <ecNumber evidence="3">2.7.13.3</ecNumber>
    </recommendedName>
</protein>
<dbReference type="Gene3D" id="1.10.287.130">
    <property type="match status" value="1"/>
</dbReference>
<evidence type="ECO:0000256" key="16">
    <source>
        <dbReference type="PROSITE-ProRule" id="PRU00110"/>
    </source>
</evidence>
<dbReference type="InterPro" id="IPR001789">
    <property type="entry name" value="Sig_transdc_resp-reg_receiver"/>
</dbReference>
<dbReference type="SUPFAM" id="SSF55785">
    <property type="entry name" value="PYP-like sensor domain (PAS domain)"/>
    <property type="match status" value="1"/>
</dbReference>
<keyword evidence="5" id="KW-0997">Cell inner membrane</keyword>
<evidence type="ECO:0000256" key="2">
    <source>
        <dbReference type="ARBA" id="ARBA00004429"/>
    </source>
</evidence>
<dbReference type="AlphaFoldDB" id="A0A3G7TMU6"/>
<evidence type="ECO:0000256" key="5">
    <source>
        <dbReference type="ARBA" id="ARBA00022519"/>
    </source>
</evidence>
<evidence type="ECO:0000256" key="1">
    <source>
        <dbReference type="ARBA" id="ARBA00000085"/>
    </source>
</evidence>
<evidence type="ECO:0000256" key="6">
    <source>
        <dbReference type="ARBA" id="ARBA00022553"/>
    </source>
</evidence>
<feature type="domain" description="PAS" evidence="20">
    <location>
        <begin position="591"/>
        <end position="656"/>
    </location>
</feature>
<evidence type="ECO:0000256" key="14">
    <source>
        <dbReference type="ARBA" id="ARBA00023012"/>
    </source>
</evidence>
<evidence type="ECO:0000259" key="20">
    <source>
        <dbReference type="PROSITE" id="PS50112"/>
    </source>
</evidence>
<dbReference type="CDD" id="cd00088">
    <property type="entry name" value="HPT"/>
    <property type="match status" value="1"/>
</dbReference>
<evidence type="ECO:0000256" key="15">
    <source>
        <dbReference type="ARBA" id="ARBA00023136"/>
    </source>
</evidence>
<dbReference type="CDD" id="cd16922">
    <property type="entry name" value="HATPase_EvgS-ArcB-TorS-like"/>
    <property type="match status" value="1"/>
</dbReference>
<dbReference type="InterPro" id="IPR005467">
    <property type="entry name" value="His_kinase_dom"/>
</dbReference>
<dbReference type="PANTHER" id="PTHR43047:SF72">
    <property type="entry name" value="OSMOSENSING HISTIDINE PROTEIN KINASE SLN1"/>
    <property type="match status" value="1"/>
</dbReference>
<comment type="catalytic activity">
    <reaction evidence="1">
        <text>ATP + protein L-histidine = ADP + protein N-phospho-L-histidine.</text>
        <dbReference type="EC" id="2.7.13.3"/>
    </reaction>
</comment>
<evidence type="ECO:0000256" key="17">
    <source>
        <dbReference type="PROSITE-ProRule" id="PRU00169"/>
    </source>
</evidence>
<dbReference type="InterPro" id="IPR013656">
    <property type="entry name" value="PAS_4"/>
</dbReference>
<dbReference type="InterPro" id="IPR004358">
    <property type="entry name" value="Sig_transdc_His_kin-like_C"/>
</dbReference>
<evidence type="ECO:0000256" key="7">
    <source>
        <dbReference type="ARBA" id="ARBA00022679"/>
    </source>
</evidence>
<evidence type="ECO:0000256" key="3">
    <source>
        <dbReference type="ARBA" id="ARBA00012438"/>
    </source>
</evidence>
<feature type="domain" description="PAC" evidence="21">
    <location>
        <begin position="654"/>
        <end position="710"/>
    </location>
</feature>
<dbReference type="Gene3D" id="3.30.450.20">
    <property type="entry name" value="PAS domain"/>
    <property type="match status" value="1"/>
</dbReference>
<dbReference type="InterPro" id="IPR000700">
    <property type="entry name" value="PAS-assoc_C"/>
</dbReference>
<name>A0A3G7TMU6_9PSED</name>
<feature type="domain" description="Histidine kinase" evidence="18">
    <location>
        <begin position="728"/>
        <end position="951"/>
    </location>
</feature>
<dbReference type="InterPro" id="IPR036097">
    <property type="entry name" value="HisK_dim/P_sf"/>
</dbReference>
<dbReference type="SMART" id="SM00448">
    <property type="entry name" value="REC"/>
    <property type="match status" value="1"/>
</dbReference>
<keyword evidence="12" id="KW-0067">ATP-binding</keyword>
<keyword evidence="4" id="KW-1003">Cell membrane</keyword>
<dbReference type="SUPFAM" id="SSF47384">
    <property type="entry name" value="Homodimeric domain of signal transducing histidine kinase"/>
    <property type="match status" value="1"/>
</dbReference>
<keyword evidence="8" id="KW-0812">Transmembrane</keyword>
<dbReference type="CDD" id="cd00130">
    <property type="entry name" value="PAS"/>
    <property type="match status" value="1"/>
</dbReference>
<reference evidence="23 24" key="1">
    <citation type="submission" date="2018-03" db="EMBL/GenBank/DDBJ databases">
        <title>Diversity of phytobeneficial traits revealed by whole-genome analysis of worldwide-isolated phenazine-producing Pseudomonas spp.</title>
        <authorList>
            <person name="Biessy A."/>
            <person name="Novinscak A."/>
            <person name="Blom J."/>
            <person name="Leger G."/>
            <person name="Thomashow L.S."/>
            <person name="Cazorla F.M."/>
            <person name="Josic D."/>
            <person name="Filion M."/>
        </authorList>
    </citation>
    <scope>NUCLEOTIDE SEQUENCE [LARGE SCALE GENOMIC DNA]</scope>
    <source>
        <strain evidence="23 24">B25</strain>
    </source>
</reference>
<dbReference type="PROSITE" id="PS50894">
    <property type="entry name" value="HPT"/>
    <property type="match status" value="1"/>
</dbReference>
<dbReference type="InterPro" id="IPR036641">
    <property type="entry name" value="HPT_dom_sf"/>
</dbReference>
<dbReference type="InterPro" id="IPR049870">
    <property type="entry name" value="BvgS-like_periplasmic1"/>
</dbReference>
<evidence type="ECO:0000256" key="12">
    <source>
        <dbReference type="ARBA" id="ARBA00022840"/>
    </source>
</evidence>
<dbReference type="InterPro" id="IPR003661">
    <property type="entry name" value="HisK_dim/P_dom"/>
</dbReference>
<evidence type="ECO:0000256" key="13">
    <source>
        <dbReference type="ARBA" id="ARBA00022989"/>
    </source>
</evidence>
<keyword evidence="10" id="KW-0547">Nucleotide-binding</keyword>
<dbReference type="NCBIfam" id="TIGR00229">
    <property type="entry name" value="sensory_box"/>
    <property type="match status" value="1"/>
</dbReference>
<dbReference type="SMART" id="SM00062">
    <property type="entry name" value="PBPb"/>
    <property type="match status" value="2"/>
</dbReference>
<dbReference type="SMART" id="SM00387">
    <property type="entry name" value="HATPase_c"/>
    <property type="match status" value="1"/>
</dbReference>
<dbReference type="PRINTS" id="PR00344">
    <property type="entry name" value="BCTRLSENSOR"/>
</dbReference>
<evidence type="ECO:0000256" key="11">
    <source>
        <dbReference type="ARBA" id="ARBA00022777"/>
    </source>
</evidence>
<sequence>MSRLNTERLAGGLVRRVLALLTILSGLLMPYAHGKEAQLQLRAQVYPHVEYTVPLSPDDSAWLKQHGQLRVGVVGSDYAPIDNVNDLGEWEGIGADYLGIMSLTLGSEVMVKGFEYQRDAIKALQAGTIDILATTTGFERQFKDLRFTEPYVREQPVVIGRAGDSTLNIDMDGKKIVILDDYADLEVVKAHYPHSEISVVDDVSQAFDRLADGTVDAFIDDEISASLFIASNPFLDVQIKWDADLPVQGFSFATRAADERLLRLLDSALERIPDRVRQDILRQWTSGVGLKLLDDTLSLSQRESAWVKNNAVVPVVISEHPPYAYKDEAGHWVGLHIEILNAITRKTGLHFSFIEGVSVKQREEQLRSGKAKMVTTFVSTPERKSYLDFSHSYGSQGWMFVVRADEKSPVDLAGLIGKRVALSKGHVLEARIREHFPQITLLPVQTTRDGMDRVARGQADAVISSQGPAYFFVNRYYRGQLKVGRSVDVRPAPLQFAVVKGEEELLSILNKSLDSLSITELRAIQVKWLSKAGILSSVWQRIPLWVYQAAALVLLMGLLSVLWNRRLQYQIRERLKVESRLQDQLAFQHSLLDGIPNPVYVRDREGCLLSCNRSYEASLSMSLDELLGTRVLDLEALSPAAAQQIHADYLRLLEKGEEQFIDRQLELHGETIFTYQWTVPFYSADGQLQGLLGGWIDITERKRLEMELQQAQVKAEQASRAKSDFLATMSHEIRTPMNAIIGLLELEIEQATAMGHKGSESLRVAHESAQTLIGLIGDTLDIAKIEAGRLELSLVPTSLQSLIEGVVNMFSGKAKQKSLKLEMYFATAAKGWYLLDPLRLRQVLHNLVGNAIKFTEEGFVRICLQVLASDAGHCRLSIAVEDSGIGISTVTQEEIFKPFVQASRMTAQEYGGTGLGLSISSHLVESMGGKIRVHSEPGLGTRILIELELERVCSPGVLPSAVLIQRPAIRGLDVLIADDFPANRLVLAQQLQFLGHDVTAAEDGAKAFEAWCLGDFDVVITDCHMPGLSGYALAQAIRKRERDERRVGHCPIVGFTANALADEESRCLEAGMNKLLVKPVTLNQLSQTLAAMLPEEQLPNEFDVEELRQLTQADTEITAQLLTELRKNIRDEIEHLTDALAKDDRLGIQDSLHRLKGAACLVNAVAVARACAKMDVQARLVASELEPSWDALLNALQRLDAGITRHLQARRINNLD</sequence>
<comment type="subcellular location">
    <subcellularLocation>
        <location evidence="2">Cell inner membrane</location>
        <topology evidence="2">Multi-pass membrane protein</topology>
    </subcellularLocation>
</comment>
<dbReference type="GO" id="GO:0000155">
    <property type="term" value="F:phosphorelay sensor kinase activity"/>
    <property type="evidence" value="ECO:0007669"/>
    <property type="project" value="InterPro"/>
</dbReference>
<dbReference type="InterPro" id="IPR003594">
    <property type="entry name" value="HATPase_dom"/>
</dbReference>
<dbReference type="SUPFAM" id="SSF53850">
    <property type="entry name" value="Periplasmic binding protein-like II"/>
    <property type="match status" value="2"/>
</dbReference>
<evidence type="ECO:0000313" key="24">
    <source>
        <dbReference type="Proteomes" id="UP000268048"/>
    </source>
</evidence>
<dbReference type="EMBL" id="CP027753">
    <property type="protein sequence ID" value="AZE48360.1"/>
    <property type="molecule type" value="Genomic_DNA"/>
</dbReference>
<dbReference type="PROSITE" id="PS50113">
    <property type="entry name" value="PAC"/>
    <property type="match status" value="1"/>
</dbReference>
<dbReference type="InterPro" id="IPR001638">
    <property type="entry name" value="Solute-binding_3/MltF_N"/>
</dbReference>
<dbReference type="PANTHER" id="PTHR43047">
    <property type="entry name" value="TWO-COMPONENT HISTIDINE PROTEIN KINASE"/>
    <property type="match status" value="1"/>
</dbReference>
<feature type="domain" description="Response regulatory" evidence="19">
    <location>
        <begin position="973"/>
        <end position="1093"/>
    </location>
</feature>
<evidence type="ECO:0000256" key="10">
    <source>
        <dbReference type="ARBA" id="ARBA00022741"/>
    </source>
</evidence>
<keyword evidence="6 17" id="KW-0597">Phosphoprotein</keyword>
<dbReference type="Gene3D" id="3.30.565.10">
    <property type="entry name" value="Histidine kinase-like ATPase, C-terminal domain"/>
    <property type="match status" value="1"/>
</dbReference>
<dbReference type="Pfam" id="PF00072">
    <property type="entry name" value="Response_reg"/>
    <property type="match status" value="1"/>
</dbReference>